<reference evidence="1 2" key="1">
    <citation type="submission" date="2023-07" db="EMBL/GenBank/DDBJ databases">
        <title>Novel species in genus Planococcus.</title>
        <authorList>
            <person name="Ning S."/>
        </authorList>
    </citation>
    <scope>NUCLEOTIDE SEQUENCE [LARGE SCALE GENOMIC DNA]</scope>
    <source>
        <strain evidence="1 2">N017</strain>
    </source>
</reference>
<dbReference type="Proteomes" id="UP001172142">
    <property type="component" value="Unassembled WGS sequence"/>
</dbReference>
<comment type="caution">
    <text evidence="1">The sequence shown here is derived from an EMBL/GenBank/DDBJ whole genome shotgun (WGS) entry which is preliminary data.</text>
</comment>
<accession>A0ABT8NFS3</accession>
<keyword evidence="2" id="KW-1185">Reference proteome</keyword>
<dbReference type="RefSeq" id="WP_301857155.1">
    <property type="nucleotide sequence ID" value="NZ_JAUJWU010000004.1"/>
</dbReference>
<sequence>MEYESRDEYIIKKYQQDENTMIQLFVHWCINHQLDPLSLYTRAYPYQEKNEALLKAAEEAAAEPEEIEISTGTLLEILQMFGNDDLAFVVSEEIEKSKE</sequence>
<gene>
    <name evidence="1" type="ORF">QWY13_14740</name>
</gene>
<evidence type="ECO:0008006" key="3">
    <source>
        <dbReference type="Google" id="ProtNLM"/>
    </source>
</evidence>
<proteinExistence type="predicted"/>
<evidence type="ECO:0000313" key="2">
    <source>
        <dbReference type="Proteomes" id="UP001172142"/>
    </source>
</evidence>
<organism evidence="1 2">
    <name type="scientific">Planococcus shenhongbingii</name>
    <dbReference type="NCBI Taxonomy" id="3058398"/>
    <lineage>
        <taxon>Bacteria</taxon>
        <taxon>Bacillati</taxon>
        <taxon>Bacillota</taxon>
        <taxon>Bacilli</taxon>
        <taxon>Bacillales</taxon>
        <taxon>Caryophanaceae</taxon>
        <taxon>Planococcus</taxon>
    </lineage>
</organism>
<evidence type="ECO:0000313" key="1">
    <source>
        <dbReference type="EMBL" id="MDN7246745.1"/>
    </source>
</evidence>
<protein>
    <recommendedName>
        <fullName evidence="3">YxiS</fullName>
    </recommendedName>
</protein>
<name>A0ABT8NFS3_9BACL</name>
<dbReference type="EMBL" id="JAUJWU010000004">
    <property type="protein sequence ID" value="MDN7246745.1"/>
    <property type="molecule type" value="Genomic_DNA"/>
</dbReference>